<gene>
    <name evidence="2" type="ORF">ACFQZU_07495</name>
</gene>
<comment type="caution">
    <text evidence="2">The sequence shown here is derived from an EMBL/GenBank/DDBJ whole genome shotgun (WGS) entry which is preliminary data.</text>
</comment>
<dbReference type="Pfam" id="PF11255">
    <property type="entry name" value="DUF3054"/>
    <property type="match status" value="1"/>
</dbReference>
<accession>A0ABW3BDK1</accession>
<evidence type="ECO:0000313" key="2">
    <source>
        <dbReference type="EMBL" id="MFD0801159.1"/>
    </source>
</evidence>
<keyword evidence="1" id="KW-0472">Membrane</keyword>
<feature type="transmembrane region" description="Helical" evidence="1">
    <location>
        <begin position="95"/>
        <end position="117"/>
    </location>
</feature>
<sequence length="126" mass="13554">MRLALSAFLLDAAFVLAFVVIGRVNHAEGLTPTGVALTLWPFAAALVAGWLVILPWRPWRKPKALLTNGWIVWVITVCGGSQLRDAAGEGSPFSFFLVTAVFLGATLLGWRGLALLAGRRRRAAAE</sequence>
<feature type="transmembrane region" description="Helical" evidence="1">
    <location>
        <begin position="33"/>
        <end position="53"/>
    </location>
</feature>
<dbReference type="Proteomes" id="UP001596956">
    <property type="component" value="Unassembled WGS sequence"/>
</dbReference>
<keyword evidence="3" id="KW-1185">Reference proteome</keyword>
<organism evidence="2 3">
    <name type="scientific">Streptomonospora algeriensis</name>
    <dbReference type="NCBI Taxonomy" id="995084"/>
    <lineage>
        <taxon>Bacteria</taxon>
        <taxon>Bacillati</taxon>
        <taxon>Actinomycetota</taxon>
        <taxon>Actinomycetes</taxon>
        <taxon>Streptosporangiales</taxon>
        <taxon>Nocardiopsidaceae</taxon>
        <taxon>Streptomonospora</taxon>
    </lineage>
</organism>
<feature type="transmembrane region" description="Helical" evidence="1">
    <location>
        <begin position="65"/>
        <end position="83"/>
    </location>
</feature>
<evidence type="ECO:0000256" key="1">
    <source>
        <dbReference type="SAM" id="Phobius"/>
    </source>
</evidence>
<name>A0ABW3BDK1_9ACTN</name>
<evidence type="ECO:0000313" key="3">
    <source>
        <dbReference type="Proteomes" id="UP001596956"/>
    </source>
</evidence>
<protein>
    <submittedName>
        <fullName evidence="2">DUF3054 domain-containing protein</fullName>
    </submittedName>
</protein>
<dbReference type="EMBL" id="JBHTHR010000160">
    <property type="protein sequence ID" value="MFD0801159.1"/>
    <property type="molecule type" value="Genomic_DNA"/>
</dbReference>
<keyword evidence="1" id="KW-0812">Transmembrane</keyword>
<reference evidence="3" key="1">
    <citation type="journal article" date="2019" name="Int. J. Syst. Evol. Microbiol.">
        <title>The Global Catalogue of Microorganisms (GCM) 10K type strain sequencing project: providing services to taxonomists for standard genome sequencing and annotation.</title>
        <authorList>
            <consortium name="The Broad Institute Genomics Platform"/>
            <consortium name="The Broad Institute Genome Sequencing Center for Infectious Disease"/>
            <person name="Wu L."/>
            <person name="Ma J."/>
        </authorList>
    </citation>
    <scope>NUCLEOTIDE SEQUENCE [LARGE SCALE GENOMIC DNA]</scope>
    <source>
        <strain evidence="3">CCUG 63369</strain>
    </source>
</reference>
<proteinExistence type="predicted"/>
<keyword evidence="1" id="KW-1133">Transmembrane helix</keyword>
<dbReference type="InterPro" id="IPR021414">
    <property type="entry name" value="DUF3054"/>
</dbReference>